<feature type="region of interest" description="Disordered" evidence="1">
    <location>
        <begin position="1"/>
        <end position="40"/>
    </location>
</feature>
<comment type="caution">
    <text evidence="2">The sequence shown here is derived from an EMBL/GenBank/DDBJ whole genome shotgun (WGS) entry which is preliminary data.</text>
</comment>
<feature type="compositionally biased region" description="Basic residues" evidence="1">
    <location>
        <begin position="12"/>
        <end position="25"/>
    </location>
</feature>
<proteinExistence type="predicted"/>
<name>A0A1Q9D6Q9_SYMMI</name>
<accession>A0A1Q9D6Q9</accession>
<dbReference type="Proteomes" id="UP000186817">
    <property type="component" value="Unassembled WGS sequence"/>
</dbReference>
<protein>
    <submittedName>
        <fullName evidence="2">Uncharacterized protein</fullName>
    </submittedName>
</protein>
<dbReference type="EMBL" id="LSRX01000694">
    <property type="protein sequence ID" value="OLP90796.1"/>
    <property type="molecule type" value="Genomic_DNA"/>
</dbReference>
<gene>
    <name evidence="2" type="ORF">AK812_SmicGene27577</name>
</gene>
<evidence type="ECO:0000313" key="3">
    <source>
        <dbReference type="Proteomes" id="UP000186817"/>
    </source>
</evidence>
<dbReference type="AlphaFoldDB" id="A0A1Q9D6Q9"/>
<organism evidence="2 3">
    <name type="scientific">Symbiodinium microadriaticum</name>
    <name type="common">Dinoflagellate</name>
    <name type="synonym">Zooxanthella microadriatica</name>
    <dbReference type="NCBI Taxonomy" id="2951"/>
    <lineage>
        <taxon>Eukaryota</taxon>
        <taxon>Sar</taxon>
        <taxon>Alveolata</taxon>
        <taxon>Dinophyceae</taxon>
        <taxon>Suessiales</taxon>
        <taxon>Symbiodiniaceae</taxon>
        <taxon>Symbiodinium</taxon>
    </lineage>
</organism>
<keyword evidence="3" id="KW-1185">Reference proteome</keyword>
<dbReference type="OrthoDB" id="10457223at2759"/>
<evidence type="ECO:0000313" key="2">
    <source>
        <dbReference type="EMBL" id="OLP90796.1"/>
    </source>
</evidence>
<reference evidence="2 3" key="1">
    <citation type="submission" date="2016-02" db="EMBL/GenBank/DDBJ databases">
        <title>Genome analysis of coral dinoflagellate symbionts highlights evolutionary adaptations to a symbiotic lifestyle.</title>
        <authorList>
            <person name="Aranda M."/>
            <person name="Li Y."/>
            <person name="Liew Y.J."/>
            <person name="Baumgarten S."/>
            <person name="Simakov O."/>
            <person name="Wilson M."/>
            <person name="Piel J."/>
            <person name="Ashoor H."/>
            <person name="Bougouffa S."/>
            <person name="Bajic V.B."/>
            <person name="Ryu T."/>
            <person name="Ravasi T."/>
            <person name="Bayer T."/>
            <person name="Micklem G."/>
            <person name="Kim H."/>
            <person name="Bhak J."/>
            <person name="Lajeunesse T.C."/>
            <person name="Voolstra C.R."/>
        </authorList>
    </citation>
    <scope>NUCLEOTIDE SEQUENCE [LARGE SCALE GENOMIC DNA]</scope>
    <source>
        <strain evidence="2 3">CCMP2467</strain>
    </source>
</reference>
<sequence>MLWKLPTLSLQRRNHQQPPRKHQQPTRRSPGTKPRSRGRIEDCVMARSCRMTSLLFSKLLLPKTTSFDPTAGTLVASANLVKLSVGGLPVTDHDGGQCQAIGFLFKVKKRRRNRSKSQGKDTAEEWIARFQDAGEELSPAVYAARASADVFLGDYEQVEARMQQMEVDGLEIDEDALTMLLLAYAYAEPRQTLLAEQMFKQQMLRGKVRATREVLEALRTAVGGARCLELRRELQIGTTRSPGTAIEYEAKSVAGKNRNPRHRSGRSRIWKRFLPAQPPVQRLKWE</sequence>
<evidence type="ECO:0000256" key="1">
    <source>
        <dbReference type="SAM" id="MobiDB-lite"/>
    </source>
</evidence>